<dbReference type="GO" id="GO:0016020">
    <property type="term" value="C:membrane"/>
    <property type="evidence" value="ECO:0007669"/>
    <property type="project" value="TreeGrafter"/>
</dbReference>
<dbReference type="AlphaFoldDB" id="A0A2J7ZYZ7"/>
<dbReference type="GO" id="GO:0046513">
    <property type="term" value="P:ceramide biosynthetic process"/>
    <property type="evidence" value="ECO:0007669"/>
    <property type="project" value="TreeGrafter"/>
</dbReference>
<comment type="caution">
    <text evidence="1">The sequence shown here is derived from an EMBL/GenBank/DDBJ whole genome shotgun (WGS) entry which is preliminary data.</text>
</comment>
<dbReference type="GO" id="GO:0005783">
    <property type="term" value="C:endoplasmic reticulum"/>
    <property type="evidence" value="ECO:0007669"/>
    <property type="project" value="TreeGrafter"/>
</dbReference>
<gene>
    <name evidence="1" type="ORF">TSOC_008242</name>
</gene>
<evidence type="ECO:0000313" key="2">
    <source>
        <dbReference type="Proteomes" id="UP000236333"/>
    </source>
</evidence>
<name>A0A2J7ZYZ7_9CHLO</name>
<dbReference type="Proteomes" id="UP000236333">
    <property type="component" value="Unassembled WGS sequence"/>
</dbReference>
<organism evidence="1 2">
    <name type="scientific">Tetrabaena socialis</name>
    <dbReference type="NCBI Taxonomy" id="47790"/>
    <lineage>
        <taxon>Eukaryota</taxon>
        <taxon>Viridiplantae</taxon>
        <taxon>Chlorophyta</taxon>
        <taxon>core chlorophytes</taxon>
        <taxon>Chlorophyceae</taxon>
        <taxon>CS clade</taxon>
        <taxon>Chlamydomonadales</taxon>
        <taxon>Tetrabaenaceae</taxon>
        <taxon>Tetrabaena</taxon>
    </lineage>
</organism>
<reference evidence="1 2" key="1">
    <citation type="journal article" date="2017" name="Mol. Biol. Evol.">
        <title>The 4-celled Tetrabaena socialis nuclear genome reveals the essential components for genetic control of cell number at the origin of multicellularity in the volvocine lineage.</title>
        <authorList>
            <person name="Featherston J."/>
            <person name="Arakaki Y."/>
            <person name="Hanschen E.R."/>
            <person name="Ferris P.J."/>
            <person name="Michod R.E."/>
            <person name="Olson B.J.S.C."/>
            <person name="Nozaki H."/>
            <person name="Durand P.M."/>
        </authorList>
    </citation>
    <scope>NUCLEOTIDE SEQUENCE [LARGE SCALE GENOMIC DNA]</scope>
    <source>
        <strain evidence="1 2">NIES-571</strain>
    </source>
</reference>
<proteinExistence type="predicted"/>
<keyword evidence="2" id="KW-1185">Reference proteome</keyword>
<evidence type="ECO:0000313" key="1">
    <source>
        <dbReference type="EMBL" id="PNH05490.1"/>
    </source>
</evidence>
<dbReference type="GO" id="GO:0004620">
    <property type="term" value="F:phospholipase activity"/>
    <property type="evidence" value="ECO:0007669"/>
    <property type="project" value="TreeGrafter"/>
</dbReference>
<dbReference type="EMBL" id="PGGS01000301">
    <property type="protein sequence ID" value="PNH05490.1"/>
    <property type="molecule type" value="Genomic_DNA"/>
</dbReference>
<dbReference type="GO" id="GO:0071944">
    <property type="term" value="C:cell periphery"/>
    <property type="evidence" value="ECO:0007669"/>
    <property type="project" value="TreeGrafter"/>
</dbReference>
<evidence type="ECO:0008006" key="3">
    <source>
        <dbReference type="Google" id="ProtNLM"/>
    </source>
</evidence>
<dbReference type="PANTHER" id="PTHR12393">
    <property type="entry name" value="SPHINGOMYELIN PHOSPHODIESTERASE RELATED"/>
    <property type="match status" value="1"/>
</dbReference>
<protein>
    <recommendedName>
        <fullName evidence="3">Ankyrin repeat domain-containing protein</fullName>
    </recommendedName>
</protein>
<dbReference type="GO" id="GO:0030149">
    <property type="term" value="P:sphingolipid catabolic process"/>
    <property type="evidence" value="ECO:0007669"/>
    <property type="project" value="TreeGrafter"/>
</dbReference>
<dbReference type="PANTHER" id="PTHR12393:SF6">
    <property type="entry name" value="SPHINGOMYELIN PHOSPHODIESTERASE 2"/>
    <property type="match status" value="1"/>
</dbReference>
<sequence>MWMCLLRSRHSCSSLPSSVPAGSPTADWQAKMEWLEARGYPSYPQARIACEVAAAQPDALPRLQWLRQRGYPFDVLASTAGAGNVEALQYGLGQGGEGGGLAMCRAVLGGNVAVMEVLHARGVLMGEEGAGHLPAVSWLVEMLGAGRALTTHAFAAAAQAGSMELIELLAWLLEMGCPLDGTVFAAAAEGGSEEQLE</sequence>
<accession>A0A2J7ZYZ7</accession>